<feature type="compositionally biased region" description="Basic and acidic residues" evidence="1">
    <location>
        <begin position="153"/>
        <end position="165"/>
    </location>
</feature>
<evidence type="ECO:0000313" key="3">
    <source>
        <dbReference type="Proteomes" id="UP000218231"/>
    </source>
</evidence>
<comment type="caution">
    <text evidence="2">The sequence shown here is derived from an EMBL/GenBank/DDBJ whole genome shotgun (WGS) entry which is preliminary data.</text>
</comment>
<feature type="region of interest" description="Disordered" evidence="1">
    <location>
        <begin position="420"/>
        <end position="478"/>
    </location>
</feature>
<proteinExistence type="predicted"/>
<feature type="region of interest" description="Disordered" evidence="1">
    <location>
        <begin position="153"/>
        <end position="178"/>
    </location>
</feature>
<organism evidence="2 3">
    <name type="scientific">Diploscapter pachys</name>
    <dbReference type="NCBI Taxonomy" id="2018661"/>
    <lineage>
        <taxon>Eukaryota</taxon>
        <taxon>Metazoa</taxon>
        <taxon>Ecdysozoa</taxon>
        <taxon>Nematoda</taxon>
        <taxon>Chromadorea</taxon>
        <taxon>Rhabditida</taxon>
        <taxon>Rhabditina</taxon>
        <taxon>Rhabditomorpha</taxon>
        <taxon>Rhabditoidea</taxon>
        <taxon>Rhabditidae</taxon>
        <taxon>Diploscapter</taxon>
    </lineage>
</organism>
<feature type="compositionally biased region" description="Basic and acidic residues" evidence="1">
    <location>
        <begin position="22"/>
        <end position="42"/>
    </location>
</feature>
<gene>
    <name evidence="2" type="ORF">WR25_02817</name>
</gene>
<dbReference type="AlphaFoldDB" id="A0A2A2L1E0"/>
<feature type="compositionally biased region" description="Basic and acidic residues" evidence="1">
    <location>
        <begin position="449"/>
        <end position="469"/>
    </location>
</feature>
<feature type="compositionally biased region" description="Polar residues" evidence="1">
    <location>
        <begin position="7"/>
        <end position="21"/>
    </location>
</feature>
<sequence>MPDFHSYQKSLFRTRSEQSAGQKEEDRTERERELIDCRRTEGLQEGNRTFETDGQADMSADKLKQVNLNQSPGQQEDDYELVDDAQNSKCTKCKSMLAFPANKPSTPMNVVAKPLDSNIEKLWAKEKQDEKKAKDELKKKALAKIKGIRVDKKSVKVNTRKHDNETNTGNDHRRNKLKAKVEARKNMSKTEMDDSVDIMPSVAEAARMKIRRGSEFGRYSHKYTMSMTKEPKNIVLLPPWPVSDDKKRPDNYNLFEMRVGSNAFQAKLETTIETSNSPPKIIDNDLSLFQNQPFWLFSTPDEQPKGSNKKPYTDLLICMPENKMEKYMGTKLPGKPRDLDPYGSMRRLSARSEKFEENQVTNNTVKTIVDLMNNFGVPRFDAQQPEKAITFTEPQKILTYPRTFGKSHVVKRKDWTQTGAGLCHKKREGKRKKRDGKDAPNANGSGSRSESERSERSPADDDKDREKSSRTGRRKKPS</sequence>
<dbReference type="EMBL" id="LIAE01007351">
    <property type="protein sequence ID" value="PAV79907.1"/>
    <property type="molecule type" value="Genomic_DNA"/>
</dbReference>
<protein>
    <submittedName>
        <fullName evidence="2">Uncharacterized protein</fullName>
    </submittedName>
</protein>
<dbReference type="Proteomes" id="UP000218231">
    <property type="component" value="Unassembled WGS sequence"/>
</dbReference>
<evidence type="ECO:0000313" key="2">
    <source>
        <dbReference type="EMBL" id="PAV79907.1"/>
    </source>
</evidence>
<name>A0A2A2L1E0_9BILA</name>
<reference evidence="2 3" key="1">
    <citation type="journal article" date="2017" name="Curr. Biol.">
        <title>Genome architecture and evolution of a unichromosomal asexual nematode.</title>
        <authorList>
            <person name="Fradin H."/>
            <person name="Zegar C."/>
            <person name="Gutwein M."/>
            <person name="Lucas J."/>
            <person name="Kovtun M."/>
            <person name="Corcoran D."/>
            <person name="Baugh L.R."/>
            <person name="Kiontke K."/>
            <person name="Gunsalus K."/>
            <person name="Fitch D.H."/>
            <person name="Piano F."/>
        </authorList>
    </citation>
    <scope>NUCLEOTIDE SEQUENCE [LARGE SCALE GENOMIC DNA]</scope>
    <source>
        <strain evidence="2">PF1309</strain>
    </source>
</reference>
<keyword evidence="3" id="KW-1185">Reference proteome</keyword>
<feature type="compositionally biased region" description="Basic residues" evidence="1">
    <location>
        <begin position="423"/>
        <end position="434"/>
    </location>
</feature>
<evidence type="ECO:0000256" key="1">
    <source>
        <dbReference type="SAM" id="MobiDB-lite"/>
    </source>
</evidence>
<accession>A0A2A2L1E0</accession>
<feature type="region of interest" description="Disordered" evidence="1">
    <location>
        <begin position="1"/>
        <end position="59"/>
    </location>
</feature>